<keyword evidence="3" id="KW-0004">4Fe-4S</keyword>
<keyword evidence="7" id="KW-0805">Transcription regulation</keyword>
<evidence type="ECO:0000313" key="12">
    <source>
        <dbReference type="EMBL" id="CAB4179355.1"/>
    </source>
</evidence>
<comment type="cofactor">
    <cofactor evidence="1">
        <name>[4Fe-4S] cluster</name>
        <dbReference type="ChEBI" id="CHEBI:49883"/>
    </cofactor>
</comment>
<sequence length="90" mass="10298">MKIEITNAPCQQGVDPEIFFPDPTDVERIHQAKTLCGQCDPVTKNACLTFAITNSVQYGIFGGLTEQERNNLRRRENRKYKQYVSVIGEY</sequence>
<dbReference type="PROSITE" id="PS51674">
    <property type="entry name" value="4FE4S_WBL"/>
    <property type="match status" value="1"/>
</dbReference>
<keyword evidence="10" id="KW-0804">Transcription</keyword>
<dbReference type="PANTHER" id="PTHR38839">
    <property type="entry name" value="TRANSCRIPTIONAL REGULATOR WHID-RELATED"/>
    <property type="match status" value="1"/>
</dbReference>
<keyword evidence="6" id="KW-0411">Iron-sulfur</keyword>
<protein>
    <submittedName>
        <fullName evidence="12">Transcription factor WhiB</fullName>
    </submittedName>
</protein>
<evidence type="ECO:0000256" key="7">
    <source>
        <dbReference type="ARBA" id="ARBA00023015"/>
    </source>
</evidence>
<evidence type="ECO:0000256" key="3">
    <source>
        <dbReference type="ARBA" id="ARBA00022485"/>
    </source>
</evidence>
<evidence type="ECO:0000313" key="13">
    <source>
        <dbReference type="EMBL" id="CAB4220884.1"/>
    </source>
</evidence>
<name>A0A6J5QE11_9CAUD</name>
<evidence type="ECO:0000256" key="5">
    <source>
        <dbReference type="ARBA" id="ARBA00023004"/>
    </source>
</evidence>
<evidence type="ECO:0000256" key="4">
    <source>
        <dbReference type="ARBA" id="ARBA00022723"/>
    </source>
</evidence>
<evidence type="ECO:0000259" key="11">
    <source>
        <dbReference type="PROSITE" id="PS51674"/>
    </source>
</evidence>
<dbReference type="GO" id="GO:0003677">
    <property type="term" value="F:DNA binding"/>
    <property type="evidence" value="ECO:0007669"/>
    <property type="project" value="UniProtKB-KW"/>
</dbReference>
<dbReference type="InterPro" id="IPR003482">
    <property type="entry name" value="Whib"/>
</dbReference>
<keyword evidence="5" id="KW-0408">Iron</keyword>
<dbReference type="EMBL" id="LR797501">
    <property type="protein sequence ID" value="CAB4220884.1"/>
    <property type="molecule type" value="Genomic_DNA"/>
</dbReference>
<dbReference type="EMBL" id="LR796981">
    <property type="protein sequence ID" value="CAB4179355.1"/>
    <property type="molecule type" value="Genomic_DNA"/>
</dbReference>
<evidence type="ECO:0000256" key="9">
    <source>
        <dbReference type="ARBA" id="ARBA00023157"/>
    </source>
</evidence>
<evidence type="ECO:0000256" key="2">
    <source>
        <dbReference type="ARBA" id="ARBA00006597"/>
    </source>
</evidence>
<feature type="domain" description="4Fe-4S Wbl-type" evidence="11">
    <location>
        <begin position="9"/>
        <end position="71"/>
    </location>
</feature>
<proteinExistence type="inferred from homology"/>
<keyword evidence="4" id="KW-0479">Metal-binding</keyword>
<reference evidence="12" key="1">
    <citation type="submission" date="2020-05" db="EMBL/GenBank/DDBJ databases">
        <authorList>
            <person name="Chiriac C."/>
            <person name="Salcher M."/>
            <person name="Ghai R."/>
            <person name="Kavagutti S V."/>
        </authorList>
    </citation>
    <scope>NUCLEOTIDE SEQUENCE</scope>
</reference>
<evidence type="ECO:0000256" key="8">
    <source>
        <dbReference type="ARBA" id="ARBA00023125"/>
    </source>
</evidence>
<comment type="similarity">
    <text evidence="2">Belongs to the WhiB family.</text>
</comment>
<dbReference type="GO" id="GO:0051539">
    <property type="term" value="F:4 iron, 4 sulfur cluster binding"/>
    <property type="evidence" value="ECO:0007669"/>
    <property type="project" value="UniProtKB-KW"/>
</dbReference>
<organism evidence="12">
    <name type="scientific">uncultured Caudovirales phage</name>
    <dbReference type="NCBI Taxonomy" id="2100421"/>
    <lineage>
        <taxon>Viruses</taxon>
        <taxon>Duplodnaviria</taxon>
        <taxon>Heunggongvirae</taxon>
        <taxon>Uroviricota</taxon>
        <taxon>Caudoviricetes</taxon>
        <taxon>Peduoviridae</taxon>
        <taxon>Maltschvirus</taxon>
        <taxon>Maltschvirus maltsch</taxon>
    </lineage>
</organism>
<dbReference type="HAMAP" id="MF_01479">
    <property type="entry name" value="WhiB"/>
    <property type="match status" value="1"/>
</dbReference>
<evidence type="ECO:0000256" key="1">
    <source>
        <dbReference type="ARBA" id="ARBA00001966"/>
    </source>
</evidence>
<evidence type="ECO:0000256" key="6">
    <source>
        <dbReference type="ARBA" id="ARBA00023014"/>
    </source>
</evidence>
<dbReference type="GO" id="GO:0047134">
    <property type="term" value="F:protein-disulfide reductase [NAD(P)H] activity"/>
    <property type="evidence" value="ECO:0007669"/>
    <property type="project" value="TreeGrafter"/>
</dbReference>
<evidence type="ECO:0000256" key="10">
    <source>
        <dbReference type="ARBA" id="ARBA00023163"/>
    </source>
</evidence>
<accession>A0A6J5QE11</accession>
<keyword evidence="9" id="KW-1015">Disulfide bond</keyword>
<dbReference type="InterPro" id="IPR034768">
    <property type="entry name" value="4FE4S_WBL"/>
</dbReference>
<dbReference type="Pfam" id="PF02467">
    <property type="entry name" value="Whib"/>
    <property type="match status" value="1"/>
</dbReference>
<keyword evidence="8" id="KW-0238">DNA-binding</keyword>
<dbReference type="GO" id="GO:0045892">
    <property type="term" value="P:negative regulation of DNA-templated transcription"/>
    <property type="evidence" value="ECO:0007669"/>
    <property type="project" value="TreeGrafter"/>
</dbReference>
<gene>
    <name evidence="12" type="ORF">UFOVP1033_95</name>
    <name evidence="13" type="ORF">UFOVP1631_95</name>
</gene>
<dbReference type="GO" id="GO:0046872">
    <property type="term" value="F:metal ion binding"/>
    <property type="evidence" value="ECO:0007669"/>
    <property type="project" value="UniProtKB-KW"/>
</dbReference>